<organism evidence="2 3">
    <name type="scientific">Haloglomus irregulare</name>
    <dbReference type="NCBI Taxonomy" id="2234134"/>
    <lineage>
        <taxon>Archaea</taxon>
        <taxon>Methanobacteriati</taxon>
        <taxon>Methanobacteriota</taxon>
        <taxon>Stenosarchaea group</taxon>
        <taxon>Halobacteria</taxon>
        <taxon>Halobacteriales</taxon>
        <taxon>Natronomonadaceae</taxon>
        <taxon>Haloglomus</taxon>
    </lineage>
</organism>
<feature type="compositionally biased region" description="Basic and acidic residues" evidence="1">
    <location>
        <begin position="391"/>
        <end position="400"/>
    </location>
</feature>
<feature type="compositionally biased region" description="Basic and acidic residues" evidence="1">
    <location>
        <begin position="436"/>
        <end position="448"/>
    </location>
</feature>
<dbReference type="Pfam" id="PF23922">
    <property type="entry name" value="DUF7261"/>
    <property type="match status" value="1"/>
</dbReference>
<evidence type="ECO:0000313" key="3">
    <source>
        <dbReference type="Proteomes" id="UP000319894"/>
    </source>
</evidence>
<dbReference type="Proteomes" id="UP000319894">
    <property type="component" value="Unassembled WGS sequence"/>
</dbReference>
<dbReference type="EMBL" id="QMDX01000010">
    <property type="protein sequence ID" value="TSD09823.1"/>
    <property type="molecule type" value="Genomic_DNA"/>
</dbReference>
<dbReference type="InterPro" id="IPR055685">
    <property type="entry name" value="DUF7261"/>
</dbReference>
<feature type="region of interest" description="Disordered" evidence="1">
    <location>
        <begin position="391"/>
        <end position="456"/>
    </location>
</feature>
<proteinExistence type="predicted"/>
<evidence type="ECO:0000256" key="1">
    <source>
        <dbReference type="SAM" id="MobiDB-lite"/>
    </source>
</evidence>
<keyword evidence="3" id="KW-1185">Reference proteome</keyword>
<name>A0A554MXH9_9EURY</name>
<comment type="caution">
    <text evidence="2">The sequence shown here is derived from an EMBL/GenBank/DDBJ whole genome shotgun (WGS) entry which is preliminary data.</text>
</comment>
<reference evidence="2 3" key="1">
    <citation type="submission" date="2018-06" db="EMBL/GenBank/DDBJ databases">
        <title>Natronomonas sp. F16-60 a new haloarchaeon isolated from a solar saltern of Isla Cristina, Huelva, Spain.</title>
        <authorList>
            <person name="Duran-Viseras A."/>
            <person name="Sanchez-Porro C."/>
            <person name="Ventosa A."/>
        </authorList>
    </citation>
    <scope>NUCLEOTIDE SEQUENCE [LARGE SCALE GENOMIC DNA]</scope>
    <source>
        <strain evidence="2 3">F16-60</strain>
    </source>
</reference>
<dbReference type="AlphaFoldDB" id="A0A554MXH9"/>
<evidence type="ECO:0000313" key="2">
    <source>
        <dbReference type="EMBL" id="TSD09823.1"/>
    </source>
</evidence>
<dbReference type="InParanoid" id="A0A554MXH9"/>
<protein>
    <submittedName>
        <fullName evidence="2">Uncharacterized protein</fullName>
    </submittedName>
</protein>
<gene>
    <name evidence="2" type="ORF">DP107_14315</name>
</gene>
<accession>A0A554MXH9</accession>
<sequence length="456" mass="46729">MAHVTGRSRGRLRGRAQLLVVGAILLAVVLVGLALVLNSAIFAENLATRQSDASASDVRAFRSAAVAGTGAAIESSNRAAAGAPFAQLRDDEYQPRVETLSSRLASRRAQSGTLVGVTTTDSRAGTQLVDDDASGDLRPHDGGVTNWTMAPGAHVRAFDLTVTPDPGTTLGDLLTGGSGDAFVVTLDPATAPAHEVAVYEDGGVRVAVSEVGSDTVEECDVSGGTVNLSLTGRPTADGAYCDALERVATTTGTYDVTVTNGDLATGTYRLVVDRTDGPTAAEAALDEQVDRLNYGTACESSDTYANDTADSPHSVPAIYAGTVELRYQDAQATSRTTSRVVPSQAGDGLTTPVVTSLSVADDSAGDEASLTVDWAVEDPNGDLDSVTVDVTDRNDSDGRAETTGVADGSGSGSLNFTDGGDFGDGYEVTVTVSDGTDERSRTVRHTADGDDAGCPP</sequence>